<dbReference type="Proteomes" id="UP000806528">
    <property type="component" value="Unassembled WGS sequence"/>
</dbReference>
<evidence type="ECO:0000259" key="1">
    <source>
        <dbReference type="Pfam" id="PF13228"/>
    </source>
</evidence>
<reference evidence="2 3" key="1">
    <citation type="submission" date="2020-09" db="EMBL/GenBank/DDBJ databases">
        <title>Diversity and distribution of actinomycetes associated with coral in the coast of Hainan.</title>
        <authorList>
            <person name="Li F."/>
        </authorList>
    </citation>
    <scope>NUCLEOTIDE SEQUENCE [LARGE SCALE GENOMIC DNA]</scope>
    <source>
        <strain evidence="2 3">HNM0947</strain>
    </source>
</reference>
<feature type="domain" description="DUF4037" evidence="1">
    <location>
        <begin position="146"/>
        <end position="244"/>
    </location>
</feature>
<dbReference type="EMBL" id="JADBGI010000009">
    <property type="protein sequence ID" value="MBE2999569.1"/>
    <property type="molecule type" value="Genomic_DNA"/>
</dbReference>
<protein>
    <submittedName>
        <fullName evidence="2">DUF4037 domain-containing protein</fullName>
    </submittedName>
</protein>
<sequence>MNEPAFVPGLQLSRDFYHQAVLPLLDRALPDTAHSAALMGTGSEVLGLDTDRSRDHDWGPRLQLFLSARDSACHGAYLREHLANRLPSTFRGHPTHFEPTGEAPGIGVAGPTDGPVEHRVHITDPATWFTDHLGFDPARGITVADWMAIPTQRLAEATGGALFHDGLGLLAPVRSALARYPRQVWMHVLACQWLRVSQREAFVGRCAEVGDELGSAVVTAHLARDLMRLSLLMDGRYPPYDKWLGSTFARTRQGQDLAPHLRSALCATDGHTREDHLCRVYEALARRHNRLGLSAPVDASTRLFHTRPFRVLGAERLCAALRESITDPRVRALPVVGAIDQWVDSTDVLTRPDRFRAVAEGLTGPGV</sequence>
<comment type="caution">
    <text evidence="2">The sequence shown here is derived from an EMBL/GenBank/DDBJ whole genome shotgun (WGS) entry which is preliminary data.</text>
</comment>
<gene>
    <name evidence="2" type="ORF">IDM40_12750</name>
</gene>
<evidence type="ECO:0000313" key="3">
    <source>
        <dbReference type="Proteomes" id="UP000806528"/>
    </source>
</evidence>
<organism evidence="2 3">
    <name type="scientific">Nocardiopsis coralli</name>
    <dbReference type="NCBI Taxonomy" id="2772213"/>
    <lineage>
        <taxon>Bacteria</taxon>
        <taxon>Bacillati</taxon>
        <taxon>Actinomycetota</taxon>
        <taxon>Actinomycetes</taxon>
        <taxon>Streptosporangiales</taxon>
        <taxon>Nocardiopsidaceae</taxon>
        <taxon>Nocardiopsis</taxon>
    </lineage>
</organism>
<dbReference type="RefSeq" id="WP_193122184.1">
    <property type="nucleotide sequence ID" value="NZ_JADBGI010000009.1"/>
</dbReference>
<dbReference type="InterPro" id="IPR025117">
    <property type="entry name" value="DUF4037"/>
</dbReference>
<accession>A0ABR9P6Y3</accession>
<name>A0ABR9P6Y3_9ACTN</name>
<proteinExistence type="predicted"/>
<evidence type="ECO:0000313" key="2">
    <source>
        <dbReference type="EMBL" id="MBE2999569.1"/>
    </source>
</evidence>
<dbReference type="Pfam" id="PF13228">
    <property type="entry name" value="DUF4037"/>
    <property type="match status" value="1"/>
</dbReference>
<keyword evidence="3" id="KW-1185">Reference proteome</keyword>